<dbReference type="EMBL" id="JACASV010000050">
    <property type="protein sequence ID" value="NWJ43744.1"/>
    <property type="molecule type" value="Genomic_DNA"/>
</dbReference>
<name>A0A7K4MS45_9ARCH</name>
<proteinExistence type="predicted"/>
<organism evidence="3 4">
    <name type="scientific">Marine Group I thaumarchaeote</name>
    <dbReference type="NCBI Taxonomy" id="2511932"/>
    <lineage>
        <taxon>Archaea</taxon>
        <taxon>Nitrososphaerota</taxon>
        <taxon>Marine Group I</taxon>
    </lineage>
</organism>
<dbReference type="AlphaFoldDB" id="A0A7K4MS45"/>
<dbReference type="PROSITE" id="PS51192">
    <property type="entry name" value="HELICASE_ATP_BIND_1"/>
    <property type="match status" value="1"/>
</dbReference>
<dbReference type="PANTHER" id="PTHR47396">
    <property type="entry name" value="TYPE I RESTRICTION ENZYME ECOKI R PROTEIN"/>
    <property type="match status" value="1"/>
</dbReference>
<keyword evidence="3" id="KW-0347">Helicase</keyword>
<dbReference type="InterPro" id="IPR049430">
    <property type="entry name" value="UvsW_N_sf"/>
</dbReference>
<dbReference type="SMART" id="SM00487">
    <property type="entry name" value="DEXDc"/>
    <property type="match status" value="1"/>
</dbReference>
<dbReference type="Gene3D" id="3.30.780.20">
    <property type="match status" value="1"/>
</dbReference>
<comment type="caution">
    <text evidence="3">The sequence shown here is derived from an EMBL/GenBank/DDBJ whole genome shotgun (WGS) entry which is preliminary data.</text>
</comment>
<dbReference type="PROSITE" id="PS51194">
    <property type="entry name" value="HELICASE_CTER"/>
    <property type="match status" value="1"/>
</dbReference>
<dbReference type="InterPro" id="IPR001650">
    <property type="entry name" value="Helicase_C-like"/>
</dbReference>
<dbReference type="GO" id="GO:0005829">
    <property type="term" value="C:cytosol"/>
    <property type="evidence" value="ECO:0007669"/>
    <property type="project" value="TreeGrafter"/>
</dbReference>
<evidence type="ECO:0000259" key="2">
    <source>
        <dbReference type="PROSITE" id="PS51194"/>
    </source>
</evidence>
<evidence type="ECO:0000313" key="4">
    <source>
        <dbReference type="Proteomes" id="UP000523105"/>
    </source>
</evidence>
<sequence>MERLDRIEIIKKDEVYMRINCEPGIAQEISDYFTFTVPGHTFMPSFRQKIWDGKIRLYNVFTKLLYIGLLEYLCKFATSRNYPVKFLSEFEPDEVEASKFISTLNLNYQVRDYQLSAINHSLSRRRCLLLSPTASGKSLIIYIIVRYLKVKTLIIVPTTSLVSQMYKDFQDYGFDVEEHCHIVFAGRDKSSEKQVIISTWQSIYKLGEEYFKQYELVIGDEAHGFKSKSLTAIMTKCINARYRIGATGTLDGTETHKLVLEGLFGKVHQVTTTKKLIDEKYLSPFSIKAIILKYPDVICDNLKKAKYQEELNYLISCEERNKFIRNLALDLSTNTLLLFRLVKKHGSILYEMIKEKTDVQNRQTYFVYGGTDTETRENIRAIVEKERDAIIVASYGVYSTGINIRNLHNIIFASPSKSRIRNLQSIGRGLRKSKNKEKATLYDIADDLSWKTHQNYTLDHFNQRIKMYNEERFDCKIYNISIKIY</sequence>
<dbReference type="Pfam" id="PF04851">
    <property type="entry name" value="ResIII"/>
    <property type="match status" value="1"/>
</dbReference>
<dbReference type="GO" id="GO:0016787">
    <property type="term" value="F:hydrolase activity"/>
    <property type="evidence" value="ECO:0007669"/>
    <property type="project" value="InterPro"/>
</dbReference>
<dbReference type="GO" id="GO:0003677">
    <property type="term" value="F:DNA binding"/>
    <property type="evidence" value="ECO:0007669"/>
    <property type="project" value="InterPro"/>
</dbReference>
<dbReference type="GO" id="GO:0140097">
    <property type="term" value="F:catalytic activity, acting on DNA"/>
    <property type="evidence" value="ECO:0007669"/>
    <property type="project" value="UniProtKB-ARBA"/>
</dbReference>
<dbReference type="InterPro" id="IPR006935">
    <property type="entry name" value="Helicase/UvrB_N"/>
</dbReference>
<accession>A0A7K4MS45</accession>
<keyword evidence="3" id="KW-0378">Hydrolase</keyword>
<dbReference type="InterPro" id="IPR049409">
    <property type="entry name" value="UvsW_N"/>
</dbReference>
<dbReference type="Pfam" id="PF00271">
    <property type="entry name" value="Helicase_C"/>
    <property type="match status" value="1"/>
</dbReference>
<dbReference type="SUPFAM" id="SSF52540">
    <property type="entry name" value="P-loop containing nucleoside triphosphate hydrolases"/>
    <property type="match status" value="2"/>
</dbReference>
<feature type="domain" description="Helicase ATP-binding" evidence="1">
    <location>
        <begin position="118"/>
        <end position="268"/>
    </location>
</feature>
<keyword evidence="3" id="KW-0067">ATP-binding</keyword>
<evidence type="ECO:0000259" key="1">
    <source>
        <dbReference type="PROSITE" id="PS51192"/>
    </source>
</evidence>
<dbReference type="PANTHER" id="PTHR47396:SF1">
    <property type="entry name" value="ATP-DEPENDENT HELICASE IRC3-RELATED"/>
    <property type="match status" value="1"/>
</dbReference>
<feature type="domain" description="Helicase C-terminal" evidence="2">
    <location>
        <begin position="323"/>
        <end position="481"/>
    </location>
</feature>
<dbReference type="Gene3D" id="3.40.50.300">
    <property type="entry name" value="P-loop containing nucleotide triphosphate hydrolases"/>
    <property type="match status" value="2"/>
</dbReference>
<dbReference type="GO" id="GO:0004386">
    <property type="term" value="F:helicase activity"/>
    <property type="evidence" value="ECO:0007669"/>
    <property type="project" value="UniProtKB-KW"/>
</dbReference>
<gene>
    <name evidence="3" type="ORF">HX837_06035</name>
</gene>
<dbReference type="InterPro" id="IPR027417">
    <property type="entry name" value="P-loop_NTPase"/>
</dbReference>
<dbReference type="InterPro" id="IPR050742">
    <property type="entry name" value="Helicase_Restrict-Modif_Enz"/>
</dbReference>
<reference evidence="3 4" key="1">
    <citation type="journal article" date="2019" name="Environ. Microbiol.">
        <title>Genomics insights into ecotype formation of ammonia-oxidizing archaea in the deep ocean.</title>
        <authorList>
            <person name="Wang Y."/>
            <person name="Huang J.M."/>
            <person name="Cui G.J."/>
            <person name="Nunoura T."/>
            <person name="Takaki Y."/>
            <person name="Li W.L."/>
            <person name="Li J."/>
            <person name="Gao Z.M."/>
            <person name="Takai K."/>
            <person name="Zhang A.Q."/>
            <person name="Stepanauskas R."/>
        </authorList>
    </citation>
    <scope>NUCLEOTIDE SEQUENCE [LARGE SCALE GENOMIC DNA]</scope>
    <source>
        <strain evidence="3 4">L15b</strain>
    </source>
</reference>
<dbReference type="GO" id="GO:0005524">
    <property type="term" value="F:ATP binding"/>
    <property type="evidence" value="ECO:0007669"/>
    <property type="project" value="InterPro"/>
</dbReference>
<evidence type="ECO:0000313" key="3">
    <source>
        <dbReference type="EMBL" id="NWJ43744.1"/>
    </source>
</evidence>
<dbReference type="Proteomes" id="UP000523105">
    <property type="component" value="Unassembled WGS sequence"/>
</dbReference>
<keyword evidence="3" id="KW-0547">Nucleotide-binding</keyword>
<dbReference type="Pfam" id="PF21241">
    <property type="entry name" value="UvsW_N"/>
    <property type="match status" value="1"/>
</dbReference>
<protein>
    <submittedName>
        <fullName evidence="3">DEAD/DEAH box helicase family protein</fullName>
    </submittedName>
</protein>
<dbReference type="CDD" id="cd17926">
    <property type="entry name" value="DEXHc_RE"/>
    <property type="match status" value="1"/>
</dbReference>
<dbReference type="InterPro" id="IPR014001">
    <property type="entry name" value="Helicase_ATP-bd"/>
</dbReference>